<protein>
    <submittedName>
        <fullName evidence="1">Uncharacterized protein</fullName>
    </submittedName>
</protein>
<gene>
    <name evidence="1" type="ORF">HUW51_01050</name>
</gene>
<dbReference type="EMBL" id="CP055155">
    <property type="protein sequence ID" value="QNF31375.1"/>
    <property type="molecule type" value="Genomic_DNA"/>
</dbReference>
<dbReference type="RefSeq" id="WP_185269941.1">
    <property type="nucleotide sequence ID" value="NZ_CP055155.1"/>
</dbReference>
<evidence type="ECO:0000313" key="2">
    <source>
        <dbReference type="Proteomes" id="UP000515237"/>
    </source>
</evidence>
<organism evidence="1 2">
    <name type="scientific">Adhaeribacter swui</name>
    <dbReference type="NCBI Taxonomy" id="2086471"/>
    <lineage>
        <taxon>Bacteria</taxon>
        <taxon>Pseudomonadati</taxon>
        <taxon>Bacteroidota</taxon>
        <taxon>Cytophagia</taxon>
        <taxon>Cytophagales</taxon>
        <taxon>Hymenobacteraceae</taxon>
        <taxon>Adhaeribacter</taxon>
    </lineage>
</organism>
<name>A0A7G7G2J1_9BACT</name>
<evidence type="ECO:0000313" key="1">
    <source>
        <dbReference type="EMBL" id="QNF31375.1"/>
    </source>
</evidence>
<sequence length="67" mass="8019">MTSLLTKDEGNFAHILPAQQERVKQYKVIIGIHIITGFTSFYEAYQFALHRYYPRNFLVVDYWHLPE</sequence>
<proteinExistence type="predicted"/>
<keyword evidence="1" id="KW-0614">Plasmid</keyword>
<dbReference type="AlphaFoldDB" id="A0A7G7G2J1"/>
<dbReference type="KEGG" id="aswu:HUW51_01050"/>
<keyword evidence="2" id="KW-1185">Reference proteome</keyword>
<geneLocation type="plasmid" evidence="1 2">
    <name>unnamed2</name>
</geneLocation>
<dbReference type="Proteomes" id="UP000515237">
    <property type="component" value="Plasmid unnamed2"/>
</dbReference>
<reference evidence="1 2" key="1">
    <citation type="journal article" date="2018" name="Int. J. Syst. Evol. Microbiol.">
        <title>Adhaeribacter swui sp. nov., isolated from wet mud.</title>
        <authorList>
            <person name="Kim D.U."/>
            <person name="Kim K.W."/>
            <person name="Kang M.S."/>
            <person name="Kim J.Y."/>
            <person name="Jang J.H."/>
            <person name="Kim M.K."/>
        </authorList>
    </citation>
    <scope>NUCLEOTIDE SEQUENCE [LARGE SCALE GENOMIC DNA]</scope>
    <source>
        <strain evidence="1 2">KCTC 52873</strain>
        <plasmid evidence="1">unnamed2</plasmid>
    </source>
</reference>
<accession>A0A7G7G2J1</accession>